<organism evidence="6 7">
    <name type="scientific">Azorhizobium oxalatiphilum</name>
    <dbReference type="NCBI Taxonomy" id="980631"/>
    <lineage>
        <taxon>Bacteria</taxon>
        <taxon>Pseudomonadati</taxon>
        <taxon>Pseudomonadota</taxon>
        <taxon>Alphaproteobacteria</taxon>
        <taxon>Hyphomicrobiales</taxon>
        <taxon>Xanthobacteraceae</taxon>
        <taxon>Azorhizobium</taxon>
    </lineage>
</organism>
<dbReference type="InterPro" id="IPR005119">
    <property type="entry name" value="LysR_subst-bd"/>
</dbReference>
<dbReference type="GO" id="GO:0003677">
    <property type="term" value="F:DNA binding"/>
    <property type="evidence" value="ECO:0007669"/>
    <property type="project" value="UniProtKB-KW"/>
</dbReference>
<dbReference type="Pfam" id="PF00126">
    <property type="entry name" value="HTH_1"/>
    <property type="match status" value="1"/>
</dbReference>
<evidence type="ECO:0000256" key="3">
    <source>
        <dbReference type="ARBA" id="ARBA00023125"/>
    </source>
</evidence>
<evidence type="ECO:0000259" key="5">
    <source>
        <dbReference type="PROSITE" id="PS50931"/>
    </source>
</evidence>
<dbReference type="GO" id="GO:0003700">
    <property type="term" value="F:DNA-binding transcription factor activity"/>
    <property type="evidence" value="ECO:0007669"/>
    <property type="project" value="InterPro"/>
</dbReference>
<evidence type="ECO:0000313" key="6">
    <source>
        <dbReference type="EMBL" id="GGF63009.1"/>
    </source>
</evidence>
<dbReference type="InterPro" id="IPR036388">
    <property type="entry name" value="WH-like_DNA-bd_sf"/>
</dbReference>
<dbReference type="GO" id="GO:0005829">
    <property type="term" value="C:cytosol"/>
    <property type="evidence" value="ECO:0007669"/>
    <property type="project" value="TreeGrafter"/>
</dbReference>
<dbReference type="Proteomes" id="UP000606044">
    <property type="component" value="Unassembled WGS sequence"/>
</dbReference>
<keyword evidence="7" id="KW-1185">Reference proteome</keyword>
<dbReference type="Gene3D" id="3.40.190.290">
    <property type="match status" value="1"/>
</dbReference>
<dbReference type="PANTHER" id="PTHR30419">
    <property type="entry name" value="HTH-TYPE TRANSCRIPTIONAL REGULATOR YBHD"/>
    <property type="match status" value="1"/>
</dbReference>
<dbReference type="PROSITE" id="PS50931">
    <property type="entry name" value="HTH_LYSR"/>
    <property type="match status" value="1"/>
</dbReference>
<comment type="caution">
    <text evidence="6">The sequence shown here is derived from an EMBL/GenBank/DDBJ whole genome shotgun (WGS) entry which is preliminary data.</text>
</comment>
<dbReference type="PANTHER" id="PTHR30419:SF8">
    <property type="entry name" value="NITROGEN ASSIMILATION TRANSCRIPTIONAL ACTIVATOR-RELATED"/>
    <property type="match status" value="1"/>
</dbReference>
<dbReference type="InterPro" id="IPR036390">
    <property type="entry name" value="WH_DNA-bd_sf"/>
</dbReference>
<feature type="domain" description="HTH lysR-type" evidence="5">
    <location>
        <begin position="1"/>
        <end position="59"/>
    </location>
</feature>
<keyword evidence="3" id="KW-0238">DNA-binding</keyword>
<dbReference type="Pfam" id="PF03466">
    <property type="entry name" value="LysR_substrate"/>
    <property type="match status" value="1"/>
</dbReference>
<dbReference type="InterPro" id="IPR000847">
    <property type="entry name" value="LysR_HTH_N"/>
</dbReference>
<comment type="similarity">
    <text evidence="1">Belongs to the LysR transcriptional regulatory family.</text>
</comment>
<evidence type="ECO:0000256" key="1">
    <source>
        <dbReference type="ARBA" id="ARBA00009437"/>
    </source>
</evidence>
<dbReference type="SUPFAM" id="SSF46785">
    <property type="entry name" value="Winged helix' DNA-binding domain"/>
    <property type="match status" value="1"/>
</dbReference>
<sequence length="307" mass="33648">MRHLRFLRYMDEVARTGSIRGAAERLNVTPSALNRRIMDLEEELDAKLLERKPRGVRLTAAGEVFVRYVREQLGDADRMRSQLEDLRGLKRGLVKIACSQALAHDFLPQQIASFRTRYPLVSFDVSVADHERGVVLLATYEVDLILVFRPPFTASLRPLMTLPQRLVALIPAGHPTAERDTVRLADFVGTPVALPERTTGGRQMIEEALARAGLRFSVAAQANSFELLRSLVANAGMVSFQIQIGALPEAMPAGIVVRPVDARDLASADLVLGQLRGRNLPLAGAQFAEHLGRTLHAAAAPAKPAKS</sequence>
<dbReference type="AlphaFoldDB" id="A0A917F9P9"/>
<reference evidence="6" key="1">
    <citation type="journal article" date="2014" name="Int. J. Syst. Evol. Microbiol.">
        <title>Complete genome sequence of Corynebacterium casei LMG S-19264T (=DSM 44701T), isolated from a smear-ripened cheese.</title>
        <authorList>
            <consortium name="US DOE Joint Genome Institute (JGI-PGF)"/>
            <person name="Walter F."/>
            <person name="Albersmeier A."/>
            <person name="Kalinowski J."/>
            <person name="Ruckert C."/>
        </authorList>
    </citation>
    <scope>NUCLEOTIDE SEQUENCE</scope>
    <source>
        <strain evidence="6">CCM 7897</strain>
    </source>
</reference>
<keyword evidence="2" id="KW-0805">Transcription regulation</keyword>
<reference evidence="6" key="2">
    <citation type="submission" date="2020-09" db="EMBL/GenBank/DDBJ databases">
        <authorList>
            <person name="Sun Q."/>
            <person name="Sedlacek I."/>
        </authorList>
    </citation>
    <scope>NUCLEOTIDE SEQUENCE</scope>
    <source>
        <strain evidence="6">CCM 7897</strain>
    </source>
</reference>
<gene>
    <name evidence="6" type="ORF">GCM10007301_23480</name>
</gene>
<accession>A0A917F9P9</accession>
<evidence type="ECO:0000256" key="4">
    <source>
        <dbReference type="ARBA" id="ARBA00023163"/>
    </source>
</evidence>
<protein>
    <submittedName>
        <fullName evidence="6">LysR family transcriptional regulator</fullName>
    </submittedName>
</protein>
<dbReference type="InterPro" id="IPR050950">
    <property type="entry name" value="HTH-type_LysR_regulators"/>
</dbReference>
<evidence type="ECO:0000256" key="2">
    <source>
        <dbReference type="ARBA" id="ARBA00023015"/>
    </source>
</evidence>
<dbReference type="Gene3D" id="1.10.10.10">
    <property type="entry name" value="Winged helix-like DNA-binding domain superfamily/Winged helix DNA-binding domain"/>
    <property type="match status" value="1"/>
</dbReference>
<dbReference type="FunFam" id="1.10.10.10:FF:000001">
    <property type="entry name" value="LysR family transcriptional regulator"/>
    <property type="match status" value="1"/>
</dbReference>
<evidence type="ECO:0000313" key="7">
    <source>
        <dbReference type="Proteomes" id="UP000606044"/>
    </source>
</evidence>
<proteinExistence type="inferred from homology"/>
<dbReference type="RefSeq" id="WP_188578610.1">
    <property type="nucleotide sequence ID" value="NZ_BMCT01000002.1"/>
</dbReference>
<dbReference type="EMBL" id="BMCT01000002">
    <property type="protein sequence ID" value="GGF63009.1"/>
    <property type="molecule type" value="Genomic_DNA"/>
</dbReference>
<name>A0A917F9P9_9HYPH</name>
<dbReference type="SUPFAM" id="SSF53850">
    <property type="entry name" value="Periplasmic binding protein-like II"/>
    <property type="match status" value="1"/>
</dbReference>
<keyword evidence="4" id="KW-0804">Transcription</keyword>